<feature type="domain" description="Methyl-accepting transducer" evidence="5">
    <location>
        <begin position="303"/>
        <end position="532"/>
    </location>
</feature>
<feature type="domain" description="PAC" evidence="6">
    <location>
        <begin position="84"/>
        <end position="135"/>
    </location>
</feature>
<dbReference type="SUPFAM" id="SSF58104">
    <property type="entry name" value="Methyl-accepting chemotaxis protein (MCP) signaling domain"/>
    <property type="match status" value="1"/>
</dbReference>
<dbReference type="Gene3D" id="1.10.287.950">
    <property type="entry name" value="Methyl-accepting chemotaxis protein"/>
    <property type="match status" value="1"/>
</dbReference>
<dbReference type="Proteomes" id="UP001597322">
    <property type="component" value="Unassembled WGS sequence"/>
</dbReference>
<dbReference type="InterPro" id="IPR001610">
    <property type="entry name" value="PAC"/>
</dbReference>
<dbReference type="SMART" id="SM00086">
    <property type="entry name" value="PAC"/>
    <property type="match status" value="2"/>
</dbReference>
<keyword evidence="9" id="KW-1185">Reference proteome</keyword>
<sequence length="560" mass="60902">MTIRNLFNASRTADEMAALSQSQAMIWFNTDGTVIHANENFCNALQYTLKEIVGKHHRLFCDAAITGSPEYKNFWNDLTNGRFQRGQFRRKKRDGTDIWIEASYNPVFHNGKVVRILKIASDVTASKMAALDDENRLIAIDQSQAIIEFDVSGKIIKANENFLKAMDYGLNEIVGQHHRMFCDPAYVNTADYGHFWERLRKGEFIADNFVRFGKGGRKIWIQAAYTPVFNAEGQVYKVIKVATDITARMASVEKIGQVISRMAAGDLTADFSERLDPALDQIRIDLNLALRAMEETISGIQQSAEALSSNARVINSVSHEIARSAEKQAASLEETAAALNELTTTVNDASGRAFEAKRLVAETRNGAEVSGNIVQDATGAMARIEDSSREISKIIGVIDEIAFQTNLLALNAGVEAARAGEAGKGFAVVAQEVRELAQRSANAAKDIKTLISASGSAVELGVSLVNKTGSALEQIVQQVKDVDLNVAAISQASREQATGITEISTAVNMLDQATQRNAATVEEANAAAQSLAAESQALYDLIARFKVNRGTAQSGMRLAS</sequence>
<dbReference type="Pfam" id="PF00015">
    <property type="entry name" value="MCPsignal"/>
    <property type="match status" value="1"/>
</dbReference>
<dbReference type="PROSITE" id="PS50885">
    <property type="entry name" value="HAMP"/>
    <property type="match status" value="1"/>
</dbReference>
<comment type="similarity">
    <text evidence="2">Belongs to the methyl-accepting chemotaxis (MCP) protein family.</text>
</comment>
<evidence type="ECO:0000313" key="9">
    <source>
        <dbReference type="Proteomes" id="UP001597322"/>
    </source>
</evidence>
<dbReference type="NCBIfam" id="TIGR00229">
    <property type="entry name" value="sensory_box"/>
    <property type="match status" value="2"/>
</dbReference>
<feature type="coiled-coil region" evidence="4">
    <location>
        <begin position="290"/>
        <end position="342"/>
    </location>
</feature>
<dbReference type="CDD" id="cd11386">
    <property type="entry name" value="MCP_signal"/>
    <property type="match status" value="1"/>
</dbReference>
<name>A0ABW4LXZ0_9HYPH</name>
<dbReference type="InterPro" id="IPR035965">
    <property type="entry name" value="PAS-like_dom_sf"/>
</dbReference>
<dbReference type="PANTHER" id="PTHR43531:SF11">
    <property type="entry name" value="METHYL-ACCEPTING CHEMOTAXIS PROTEIN 3"/>
    <property type="match status" value="1"/>
</dbReference>
<dbReference type="EMBL" id="JBHUEQ010000002">
    <property type="protein sequence ID" value="MFD1743935.1"/>
    <property type="molecule type" value="Genomic_DNA"/>
</dbReference>
<dbReference type="Gene3D" id="3.30.450.20">
    <property type="entry name" value="PAS domain"/>
    <property type="match status" value="2"/>
</dbReference>
<evidence type="ECO:0000256" key="2">
    <source>
        <dbReference type="ARBA" id="ARBA00029447"/>
    </source>
</evidence>
<comment type="caution">
    <text evidence="8">The sequence shown here is derived from an EMBL/GenBank/DDBJ whole genome shotgun (WGS) entry which is preliminary data.</text>
</comment>
<dbReference type="InterPro" id="IPR000700">
    <property type="entry name" value="PAS-assoc_C"/>
</dbReference>
<reference evidence="9" key="1">
    <citation type="journal article" date="2019" name="Int. J. Syst. Evol. Microbiol.">
        <title>The Global Catalogue of Microorganisms (GCM) 10K type strain sequencing project: providing services to taxonomists for standard genome sequencing and annotation.</title>
        <authorList>
            <consortium name="The Broad Institute Genomics Platform"/>
            <consortium name="The Broad Institute Genome Sequencing Center for Infectious Disease"/>
            <person name="Wu L."/>
            <person name="Ma J."/>
        </authorList>
    </citation>
    <scope>NUCLEOTIDE SEQUENCE [LARGE SCALE GENOMIC DNA]</scope>
    <source>
        <strain evidence="9">CG52</strain>
    </source>
</reference>
<dbReference type="PANTHER" id="PTHR43531">
    <property type="entry name" value="PROTEIN ICFG"/>
    <property type="match status" value="1"/>
</dbReference>
<dbReference type="InterPro" id="IPR051310">
    <property type="entry name" value="MCP_chemotaxis"/>
</dbReference>
<keyword evidence="4" id="KW-0175">Coiled coil</keyword>
<dbReference type="RefSeq" id="WP_377394979.1">
    <property type="nucleotide sequence ID" value="NZ_JBHUEQ010000002.1"/>
</dbReference>
<proteinExistence type="inferred from homology"/>
<gene>
    <name evidence="8" type="ORF">ACFSE1_00510</name>
</gene>
<dbReference type="PRINTS" id="PR00260">
    <property type="entry name" value="CHEMTRNSDUCR"/>
</dbReference>
<dbReference type="InterPro" id="IPR004089">
    <property type="entry name" value="MCPsignal_dom"/>
</dbReference>
<evidence type="ECO:0000256" key="3">
    <source>
        <dbReference type="PROSITE-ProRule" id="PRU00284"/>
    </source>
</evidence>
<dbReference type="PROSITE" id="PS50111">
    <property type="entry name" value="CHEMOTAXIS_TRANSDUC_2"/>
    <property type="match status" value="1"/>
</dbReference>
<evidence type="ECO:0000256" key="4">
    <source>
        <dbReference type="SAM" id="Coils"/>
    </source>
</evidence>
<dbReference type="PROSITE" id="PS50113">
    <property type="entry name" value="PAC"/>
    <property type="match status" value="2"/>
</dbReference>
<organism evidence="8 9">
    <name type="scientific">Rhizobium helianthi</name>
    <dbReference type="NCBI Taxonomy" id="1132695"/>
    <lineage>
        <taxon>Bacteria</taxon>
        <taxon>Pseudomonadati</taxon>
        <taxon>Pseudomonadota</taxon>
        <taxon>Alphaproteobacteria</taxon>
        <taxon>Hyphomicrobiales</taxon>
        <taxon>Rhizobiaceae</taxon>
        <taxon>Rhizobium/Agrobacterium group</taxon>
        <taxon>Rhizobium</taxon>
    </lineage>
</organism>
<evidence type="ECO:0000259" key="5">
    <source>
        <dbReference type="PROSITE" id="PS50111"/>
    </source>
</evidence>
<keyword evidence="3" id="KW-0807">Transducer</keyword>
<evidence type="ECO:0000256" key="1">
    <source>
        <dbReference type="ARBA" id="ARBA00022500"/>
    </source>
</evidence>
<feature type="domain" description="HAMP" evidence="7">
    <location>
        <begin position="246"/>
        <end position="298"/>
    </location>
</feature>
<dbReference type="InterPro" id="IPR004090">
    <property type="entry name" value="Chemotax_Me-accpt_rcpt"/>
</dbReference>
<dbReference type="InterPro" id="IPR003660">
    <property type="entry name" value="HAMP_dom"/>
</dbReference>
<dbReference type="Pfam" id="PF13426">
    <property type="entry name" value="PAS_9"/>
    <property type="match status" value="2"/>
</dbReference>
<dbReference type="InterPro" id="IPR000014">
    <property type="entry name" value="PAS"/>
</dbReference>
<accession>A0ABW4LXZ0</accession>
<keyword evidence="1" id="KW-0145">Chemotaxis</keyword>
<evidence type="ECO:0000259" key="7">
    <source>
        <dbReference type="PROSITE" id="PS50885"/>
    </source>
</evidence>
<evidence type="ECO:0000313" key="8">
    <source>
        <dbReference type="EMBL" id="MFD1743935.1"/>
    </source>
</evidence>
<dbReference type="SMART" id="SM00283">
    <property type="entry name" value="MA"/>
    <property type="match status" value="1"/>
</dbReference>
<dbReference type="SMART" id="SM00091">
    <property type="entry name" value="PAS"/>
    <property type="match status" value="2"/>
</dbReference>
<evidence type="ECO:0000259" key="6">
    <source>
        <dbReference type="PROSITE" id="PS50113"/>
    </source>
</evidence>
<dbReference type="SUPFAM" id="SSF55785">
    <property type="entry name" value="PYP-like sensor domain (PAS domain)"/>
    <property type="match status" value="2"/>
</dbReference>
<feature type="domain" description="PAC" evidence="6">
    <location>
        <begin position="200"/>
        <end position="257"/>
    </location>
</feature>
<protein>
    <submittedName>
        <fullName evidence="8">Methyl-accepting chemotaxis protein</fullName>
    </submittedName>
</protein>
<dbReference type="CDD" id="cd00130">
    <property type="entry name" value="PAS"/>
    <property type="match status" value="2"/>
</dbReference>